<organism evidence="1 2">
    <name type="scientific">Natronincola peptidivorans</name>
    <dbReference type="NCBI Taxonomy" id="426128"/>
    <lineage>
        <taxon>Bacteria</taxon>
        <taxon>Bacillati</taxon>
        <taxon>Bacillota</taxon>
        <taxon>Clostridia</taxon>
        <taxon>Peptostreptococcales</taxon>
        <taxon>Natronincolaceae</taxon>
        <taxon>Natronincola</taxon>
    </lineage>
</organism>
<accession>A0A1I0G0T9</accession>
<reference evidence="1 2" key="1">
    <citation type="submission" date="2016-10" db="EMBL/GenBank/DDBJ databases">
        <authorList>
            <person name="de Groot N.N."/>
        </authorList>
    </citation>
    <scope>NUCLEOTIDE SEQUENCE [LARGE SCALE GENOMIC DNA]</scope>
    <source>
        <strain evidence="1 2">DSM 18979</strain>
    </source>
</reference>
<dbReference type="Proteomes" id="UP000199568">
    <property type="component" value="Unassembled WGS sequence"/>
</dbReference>
<proteinExistence type="predicted"/>
<evidence type="ECO:0000313" key="1">
    <source>
        <dbReference type="EMBL" id="SET64165.1"/>
    </source>
</evidence>
<evidence type="ECO:0000313" key="2">
    <source>
        <dbReference type="Proteomes" id="UP000199568"/>
    </source>
</evidence>
<protein>
    <submittedName>
        <fullName evidence="1">Uncharacterized protein</fullName>
    </submittedName>
</protein>
<dbReference type="AlphaFoldDB" id="A0A1I0G0T9"/>
<dbReference type="OrthoDB" id="5770817at2"/>
<name>A0A1I0G0T9_9FIRM</name>
<keyword evidence="2" id="KW-1185">Reference proteome</keyword>
<sequence>MFLVKWSEIRRLYPNQYVVLEELEFHIKGNKKYVEDVAIIKPIDDSKEATRELVRSKGKKFVYHTAEETIVIEVVRSPGVRGISNHEN</sequence>
<dbReference type="EMBL" id="FOHU01000017">
    <property type="protein sequence ID" value="SET64165.1"/>
    <property type="molecule type" value="Genomic_DNA"/>
</dbReference>
<dbReference type="RefSeq" id="WP_090445937.1">
    <property type="nucleotide sequence ID" value="NZ_FOHU01000017.1"/>
</dbReference>
<gene>
    <name evidence="1" type="ORF">SAMN05660297_03015</name>
</gene>